<reference evidence="2 3" key="1">
    <citation type="submission" date="2019-08" db="EMBL/GenBank/DDBJ databases">
        <title>Draft genome sequences of two oriental melons (Cucumis melo L. var makuwa).</title>
        <authorList>
            <person name="Kwon S.-Y."/>
        </authorList>
    </citation>
    <scope>NUCLEOTIDE SEQUENCE [LARGE SCALE GENOMIC DNA]</scope>
    <source>
        <strain evidence="3">cv. SW 3</strain>
        <tissue evidence="2">Leaf</tissue>
    </source>
</reference>
<proteinExistence type="predicted"/>
<accession>A0A5A7UNI7</accession>
<evidence type="ECO:0000313" key="3">
    <source>
        <dbReference type="Proteomes" id="UP000321393"/>
    </source>
</evidence>
<dbReference type="EMBL" id="SSTE01008168">
    <property type="protein sequence ID" value="KAA0056167.1"/>
    <property type="molecule type" value="Genomic_DNA"/>
</dbReference>
<evidence type="ECO:0000313" key="2">
    <source>
        <dbReference type="EMBL" id="KAA0056167.1"/>
    </source>
</evidence>
<feature type="region of interest" description="Disordered" evidence="1">
    <location>
        <begin position="312"/>
        <end position="337"/>
    </location>
</feature>
<protein>
    <submittedName>
        <fullName evidence="2">Retrotransposon protein</fullName>
    </submittedName>
</protein>
<dbReference type="AlphaFoldDB" id="A0A5A7UNI7"/>
<dbReference type="Proteomes" id="UP000321393">
    <property type="component" value="Unassembled WGS sequence"/>
</dbReference>
<evidence type="ECO:0000256" key="1">
    <source>
        <dbReference type="SAM" id="MobiDB-lite"/>
    </source>
</evidence>
<comment type="caution">
    <text evidence="2">The sequence shown here is derived from an EMBL/GenBank/DDBJ whole genome shotgun (WGS) entry which is preliminary data.</text>
</comment>
<gene>
    <name evidence="2" type="ORF">E6C27_scaffold697G00630</name>
</gene>
<name>A0A5A7UNI7_CUCMM</name>
<organism evidence="2 3">
    <name type="scientific">Cucumis melo var. makuwa</name>
    <name type="common">Oriental melon</name>
    <dbReference type="NCBI Taxonomy" id="1194695"/>
    <lineage>
        <taxon>Eukaryota</taxon>
        <taxon>Viridiplantae</taxon>
        <taxon>Streptophyta</taxon>
        <taxon>Embryophyta</taxon>
        <taxon>Tracheophyta</taxon>
        <taxon>Spermatophyta</taxon>
        <taxon>Magnoliopsida</taxon>
        <taxon>eudicotyledons</taxon>
        <taxon>Gunneridae</taxon>
        <taxon>Pentapetalae</taxon>
        <taxon>rosids</taxon>
        <taxon>fabids</taxon>
        <taxon>Cucurbitales</taxon>
        <taxon>Cucurbitaceae</taxon>
        <taxon>Benincaseae</taxon>
        <taxon>Cucumis</taxon>
    </lineage>
</organism>
<sequence>MFGRHPNTRQGEVAKVMLDMLSEAWQRKIGAQPRIGLVTQPKRCFDIVLGGQGCLVNHQWHVLGGQVLRCQDKLHVCCGQRFLREPLCVLEASEARLGVMTKASEKPCGQQQVKTRESQEDVLCEHGDPKHPKEVGGVEKKCLRHAKTQKMANMRCHSWPRKSSINRLLGKGEGREVLSSARFDEAKGTHDMVSMGLACSKALEGPVNALWHVLQGPRRTYELRGGGHPCRVPGGVDLIVSFSHLVAKGILNRSFSHYDELCYVFGRDHGTGGHVETFVNVGSNVIGGYEGFIGNDGNDIEIPSMYSQGLDMSSDDIMGTRPRQASDGRNASSRSKRKWVGQTVETVKIIYNSIEYTNDQLYHIVD</sequence>